<evidence type="ECO:0000256" key="1">
    <source>
        <dbReference type="ARBA" id="ARBA00021292"/>
    </source>
</evidence>
<dbReference type="SUPFAM" id="SSF53756">
    <property type="entry name" value="UDP-Glycosyltransferase/glycogen phosphorylase"/>
    <property type="match status" value="1"/>
</dbReference>
<dbReference type="InterPro" id="IPR050194">
    <property type="entry name" value="Glycosyltransferase_grp1"/>
</dbReference>
<dbReference type="Proteomes" id="UP001500506">
    <property type="component" value="Unassembled WGS sequence"/>
</dbReference>
<evidence type="ECO:0000256" key="2">
    <source>
        <dbReference type="ARBA" id="ARBA00022679"/>
    </source>
</evidence>
<dbReference type="Gene3D" id="3.40.50.2000">
    <property type="entry name" value="Glycogen Phosphorylase B"/>
    <property type="match status" value="2"/>
</dbReference>
<proteinExistence type="predicted"/>
<dbReference type="RefSeq" id="WP_232497587.1">
    <property type="nucleotide sequence ID" value="NZ_BAAANH010000004.1"/>
</dbReference>
<keyword evidence="5" id="KW-1185">Reference proteome</keyword>
<dbReference type="InterPro" id="IPR001296">
    <property type="entry name" value="Glyco_trans_1"/>
</dbReference>
<organism evidence="4 5">
    <name type="scientific">Agromyces humatus</name>
    <dbReference type="NCBI Taxonomy" id="279573"/>
    <lineage>
        <taxon>Bacteria</taxon>
        <taxon>Bacillati</taxon>
        <taxon>Actinomycetota</taxon>
        <taxon>Actinomycetes</taxon>
        <taxon>Micrococcales</taxon>
        <taxon>Microbacteriaceae</taxon>
        <taxon>Agromyces</taxon>
    </lineage>
</organism>
<dbReference type="EMBL" id="BAAANH010000004">
    <property type="protein sequence ID" value="GAA1762423.1"/>
    <property type="molecule type" value="Genomic_DNA"/>
</dbReference>
<feature type="domain" description="Glycosyl transferase family 1" evidence="3">
    <location>
        <begin position="169"/>
        <end position="322"/>
    </location>
</feature>
<keyword evidence="2" id="KW-0808">Transferase</keyword>
<dbReference type="Pfam" id="PF00534">
    <property type="entry name" value="Glycos_transf_1"/>
    <property type="match status" value="1"/>
</dbReference>
<evidence type="ECO:0000313" key="4">
    <source>
        <dbReference type="EMBL" id="GAA1762423.1"/>
    </source>
</evidence>
<comment type="caution">
    <text evidence="4">The sequence shown here is derived from an EMBL/GenBank/DDBJ whole genome shotgun (WGS) entry which is preliminary data.</text>
</comment>
<protein>
    <recommendedName>
        <fullName evidence="1">D-inositol 3-phosphate glycosyltransferase</fullName>
    </recommendedName>
</protein>
<dbReference type="CDD" id="cd03801">
    <property type="entry name" value="GT4_PimA-like"/>
    <property type="match status" value="1"/>
</dbReference>
<dbReference type="PANTHER" id="PTHR45947">
    <property type="entry name" value="SULFOQUINOVOSYL TRANSFERASE SQD2"/>
    <property type="match status" value="1"/>
</dbReference>
<sequence>MTRPLRILHAIRSDGFSGVEQFVLRLARAQSGDGHAVAVIGGDPERMRAGLDEVGVGHTPAPGTADVYRAVRRLSPGVDVVNTHMTAADVGTVAALGFRRRPRRPAIVATRHFAKPRGRLGPVPISALVGRSIDAQISISTAVAGAVDGPSTVVHSGIEPRPLGDVALRERVVLMAQRLQPEKRTDIGIRAFAASGLADDGWGLEIAGIGPERESLGELAASHGLEGAVRFLGYRTDLPAVMDRAALLIAPCPVEGLGLTLLEAMAGGLPVVAAGAAGHLDLLAGLDARAAFAPNDVDEAAAHLRSLADDAAGRTALALAARTRQQHDYSLRAQVDGTDVVYRSVL</sequence>
<gene>
    <name evidence="4" type="ORF">GCM10009747_22240</name>
</gene>
<dbReference type="PANTHER" id="PTHR45947:SF3">
    <property type="entry name" value="SULFOQUINOVOSYL TRANSFERASE SQD2"/>
    <property type="match status" value="1"/>
</dbReference>
<accession>A0ABP4WT84</accession>
<name>A0ABP4WT84_9MICO</name>
<reference evidence="5" key="1">
    <citation type="journal article" date="2019" name="Int. J. Syst. Evol. Microbiol.">
        <title>The Global Catalogue of Microorganisms (GCM) 10K type strain sequencing project: providing services to taxonomists for standard genome sequencing and annotation.</title>
        <authorList>
            <consortium name="The Broad Institute Genomics Platform"/>
            <consortium name="The Broad Institute Genome Sequencing Center for Infectious Disease"/>
            <person name="Wu L."/>
            <person name="Ma J."/>
        </authorList>
    </citation>
    <scope>NUCLEOTIDE SEQUENCE [LARGE SCALE GENOMIC DNA]</scope>
    <source>
        <strain evidence="5">JCM 14319</strain>
    </source>
</reference>
<evidence type="ECO:0000313" key="5">
    <source>
        <dbReference type="Proteomes" id="UP001500506"/>
    </source>
</evidence>
<evidence type="ECO:0000259" key="3">
    <source>
        <dbReference type="Pfam" id="PF00534"/>
    </source>
</evidence>